<dbReference type="PROSITE" id="PS50118">
    <property type="entry name" value="HMG_BOX_2"/>
    <property type="match status" value="1"/>
</dbReference>
<dbReference type="GO" id="GO:0000978">
    <property type="term" value="F:RNA polymerase II cis-regulatory region sequence-specific DNA binding"/>
    <property type="evidence" value="ECO:0007669"/>
    <property type="project" value="TreeGrafter"/>
</dbReference>
<dbReference type="SUPFAM" id="SSF47095">
    <property type="entry name" value="HMG-box"/>
    <property type="match status" value="1"/>
</dbReference>
<keyword evidence="3 7" id="KW-0238">DNA-binding</keyword>
<evidence type="ECO:0000256" key="3">
    <source>
        <dbReference type="ARBA" id="ARBA00023125"/>
    </source>
</evidence>
<feature type="compositionally biased region" description="Low complexity" evidence="8">
    <location>
        <begin position="13"/>
        <end position="30"/>
    </location>
</feature>
<evidence type="ECO:0000313" key="11">
    <source>
        <dbReference type="Proteomes" id="UP001239994"/>
    </source>
</evidence>
<keyword evidence="5" id="KW-0804">Transcription</keyword>
<evidence type="ECO:0000256" key="7">
    <source>
        <dbReference type="PROSITE-ProRule" id="PRU00267"/>
    </source>
</evidence>
<keyword evidence="2" id="KW-0805">Transcription regulation</keyword>
<feature type="region of interest" description="Disordered" evidence="8">
    <location>
        <begin position="274"/>
        <end position="412"/>
    </location>
</feature>
<dbReference type="SMART" id="SM00398">
    <property type="entry name" value="HMG"/>
    <property type="match status" value="1"/>
</dbReference>
<dbReference type="GO" id="GO:0005634">
    <property type="term" value="C:nucleus"/>
    <property type="evidence" value="ECO:0007669"/>
    <property type="project" value="UniProtKB-SubCell"/>
</dbReference>
<dbReference type="InterPro" id="IPR050140">
    <property type="entry name" value="SRY-related_HMG-box_TF-like"/>
</dbReference>
<organism evidence="10 11">
    <name type="scientific">Electrophorus voltai</name>
    <dbReference type="NCBI Taxonomy" id="2609070"/>
    <lineage>
        <taxon>Eukaryota</taxon>
        <taxon>Metazoa</taxon>
        <taxon>Chordata</taxon>
        <taxon>Craniata</taxon>
        <taxon>Vertebrata</taxon>
        <taxon>Euteleostomi</taxon>
        <taxon>Actinopterygii</taxon>
        <taxon>Neopterygii</taxon>
        <taxon>Teleostei</taxon>
        <taxon>Ostariophysi</taxon>
        <taxon>Gymnotiformes</taxon>
        <taxon>Gymnotoidei</taxon>
        <taxon>Gymnotidae</taxon>
        <taxon>Electrophorus</taxon>
    </lineage>
</organism>
<dbReference type="AlphaFoldDB" id="A0AAD8ZDN1"/>
<dbReference type="GO" id="GO:0001228">
    <property type="term" value="F:DNA-binding transcription activator activity, RNA polymerase II-specific"/>
    <property type="evidence" value="ECO:0007669"/>
    <property type="project" value="TreeGrafter"/>
</dbReference>
<feature type="compositionally biased region" description="Polar residues" evidence="8">
    <location>
        <begin position="274"/>
        <end position="284"/>
    </location>
</feature>
<evidence type="ECO:0000313" key="10">
    <source>
        <dbReference type="EMBL" id="KAK1797504.1"/>
    </source>
</evidence>
<comment type="subcellular location">
    <subcellularLocation>
        <location evidence="1">Nucleus</location>
    </subcellularLocation>
</comment>
<dbReference type="PANTHER" id="PTHR10270">
    <property type="entry name" value="SOX TRANSCRIPTION FACTOR"/>
    <property type="match status" value="1"/>
</dbReference>
<feature type="region of interest" description="Disordered" evidence="8">
    <location>
        <begin position="574"/>
        <end position="595"/>
    </location>
</feature>
<reference evidence="10" key="1">
    <citation type="submission" date="2023-03" db="EMBL/GenBank/DDBJ databases">
        <title>Electrophorus voltai genome.</title>
        <authorList>
            <person name="Bian C."/>
        </authorList>
    </citation>
    <scope>NUCLEOTIDE SEQUENCE</scope>
    <source>
        <strain evidence="10">CB-2022</strain>
        <tissue evidence="10">Muscle</tissue>
    </source>
</reference>
<dbReference type="FunFam" id="1.10.30.10:FF:000002">
    <property type="entry name" value="transcription factor Sox-2"/>
    <property type="match status" value="1"/>
</dbReference>
<evidence type="ECO:0000256" key="8">
    <source>
        <dbReference type="SAM" id="MobiDB-lite"/>
    </source>
</evidence>
<dbReference type="EMBL" id="JAROKS010000013">
    <property type="protein sequence ID" value="KAK1797504.1"/>
    <property type="molecule type" value="Genomic_DNA"/>
</dbReference>
<dbReference type="CDD" id="cd22028">
    <property type="entry name" value="HMG-box_SoxA_SoxB_SoxG"/>
    <property type="match status" value="1"/>
</dbReference>
<dbReference type="InterPro" id="IPR009071">
    <property type="entry name" value="HMG_box_dom"/>
</dbReference>
<dbReference type="Pfam" id="PF12336">
    <property type="entry name" value="SOXp"/>
    <property type="match status" value="1"/>
</dbReference>
<sequence length="648" mass="70276">MYSIMMETDLHSPGPQTNTNPGQTGPNTGTKANQERVKRPMNAFMVWSRGQRRKMAQENPKMHNSEISKRLGAEWKVMSEAEKRPFIDEAKRLRAMHMKEHPDYKYRPRRKTKTLLKKDKYSLAGGLLGGAGTGTGVGLGVGMSPGGVSQRLESPGGHGGSASAGYAHMNGWANGAYSGQVAAAAAAAAMMQEAQLAYSQHPGSGAHHHHAHHHHPHNPQPMHRYDMTALQYSPISNSQSYMSASPPGYGGISYSQHQNSSVASSAAIGTLSSLVKSEPNQGRSRSVRGFTETRCQPSAHADSDAAHADSDTAHTDSDAAHTDSDTAHTNTNAAHADSDAAHATSDAAHADSDTAHTNTDAAHADSDAAHADSDTAHSFSEVDEKSAQGKPDRACSQKRTQKHLTDGQISSHGRAQVSTLSVCCSGDDRVERDKLTRSKWRKVLRARRRSRLLPAAPPAPVLNVEVVRTLLRLKGSEQHHRDRVITAETTPLETLACHQNQQAGETMVYRLQSLQCEREKDAGHRLHGACPRRFMPPPFYSRHGSGLLSLSAPKPCTLLRFRYKRNVTFGSRQSLHGSNTAVPRAPLSCSSTADPEREHAGASLEGCLGLCSLVSGEVEGRMYPGVRAYWMYWSITCSSSSEREYSLQ</sequence>
<evidence type="ECO:0000256" key="6">
    <source>
        <dbReference type="ARBA" id="ARBA00023242"/>
    </source>
</evidence>
<dbReference type="Pfam" id="PF00505">
    <property type="entry name" value="HMG_box"/>
    <property type="match status" value="1"/>
</dbReference>
<dbReference type="Gene3D" id="1.10.30.10">
    <property type="entry name" value="High mobility group box domain"/>
    <property type="match status" value="1"/>
</dbReference>
<dbReference type="GO" id="GO:0000122">
    <property type="term" value="P:negative regulation of transcription by RNA polymerase II"/>
    <property type="evidence" value="ECO:0007669"/>
    <property type="project" value="TreeGrafter"/>
</dbReference>
<keyword evidence="11" id="KW-1185">Reference proteome</keyword>
<feature type="region of interest" description="Disordered" evidence="8">
    <location>
        <begin position="198"/>
        <end position="223"/>
    </location>
</feature>
<dbReference type="InterPro" id="IPR022097">
    <property type="entry name" value="SOX_fam"/>
</dbReference>
<evidence type="ECO:0000256" key="2">
    <source>
        <dbReference type="ARBA" id="ARBA00023015"/>
    </source>
</evidence>
<feature type="compositionally biased region" description="Basic residues" evidence="8">
    <location>
        <begin position="206"/>
        <end position="217"/>
    </location>
</feature>
<dbReference type="GO" id="GO:0030182">
    <property type="term" value="P:neuron differentiation"/>
    <property type="evidence" value="ECO:0007669"/>
    <property type="project" value="TreeGrafter"/>
</dbReference>
<keyword evidence="4" id="KW-0010">Activator</keyword>
<dbReference type="PANTHER" id="PTHR10270:SF328">
    <property type="entry name" value="TRANSCRIPTION FACTOR SOX-1"/>
    <property type="match status" value="1"/>
</dbReference>
<gene>
    <name evidence="10" type="ORF">P4O66_000764</name>
</gene>
<name>A0AAD8ZDN1_9TELE</name>
<dbReference type="GO" id="GO:0007420">
    <property type="term" value="P:brain development"/>
    <property type="evidence" value="ECO:0007669"/>
    <property type="project" value="TreeGrafter"/>
</dbReference>
<feature type="compositionally biased region" description="Basic and acidic residues" evidence="8">
    <location>
        <begin position="301"/>
        <end position="326"/>
    </location>
</feature>
<dbReference type="InterPro" id="IPR036910">
    <property type="entry name" value="HMG_box_dom_sf"/>
</dbReference>
<evidence type="ECO:0000256" key="1">
    <source>
        <dbReference type="ARBA" id="ARBA00004123"/>
    </source>
</evidence>
<evidence type="ECO:0000256" key="4">
    <source>
        <dbReference type="ARBA" id="ARBA00023159"/>
    </source>
</evidence>
<feature type="domain" description="HMG box" evidence="9">
    <location>
        <begin position="37"/>
        <end position="105"/>
    </location>
</feature>
<feature type="compositionally biased region" description="Low complexity" evidence="8">
    <location>
        <begin position="327"/>
        <end position="347"/>
    </location>
</feature>
<keyword evidence="6 7" id="KW-0539">Nucleus</keyword>
<evidence type="ECO:0000256" key="5">
    <source>
        <dbReference type="ARBA" id="ARBA00023163"/>
    </source>
</evidence>
<feature type="compositionally biased region" description="Basic and acidic residues" evidence="8">
    <location>
        <begin position="362"/>
        <end position="395"/>
    </location>
</feature>
<feature type="region of interest" description="Disordered" evidence="8">
    <location>
        <begin position="1"/>
        <end position="33"/>
    </location>
</feature>
<evidence type="ECO:0000259" key="9">
    <source>
        <dbReference type="PROSITE" id="PS50118"/>
    </source>
</evidence>
<protein>
    <recommendedName>
        <fullName evidence="9">HMG box domain-containing protein</fullName>
    </recommendedName>
</protein>
<proteinExistence type="predicted"/>
<feature type="DNA-binding region" description="HMG box" evidence="7">
    <location>
        <begin position="37"/>
        <end position="105"/>
    </location>
</feature>
<accession>A0AAD8ZDN1</accession>
<dbReference type="Proteomes" id="UP001239994">
    <property type="component" value="Unassembled WGS sequence"/>
</dbReference>
<comment type="caution">
    <text evidence="10">The sequence shown here is derived from an EMBL/GenBank/DDBJ whole genome shotgun (WGS) entry which is preliminary data.</text>
</comment>